<feature type="region of interest" description="Disordered" evidence="1">
    <location>
        <begin position="15"/>
        <end position="95"/>
    </location>
</feature>
<reference evidence="2" key="1">
    <citation type="submission" date="2018-04" db="EMBL/GenBank/DDBJ databases">
        <title>Whole genome sequencing of Hypsizygus marmoreus.</title>
        <authorList>
            <person name="Choi I.-G."/>
            <person name="Min B."/>
            <person name="Kim J.-G."/>
            <person name="Kim S."/>
            <person name="Oh Y.-L."/>
            <person name="Kong W.-S."/>
            <person name="Park H."/>
            <person name="Jeong J."/>
            <person name="Song E.-S."/>
        </authorList>
    </citation>
    <scope>NUCLEOTIDE SEQUENCE [LARGE SCALE GENOMIC DNA]</scope>
    <source>
        <strain evidence="2">51987-8</strain>
    </source>
</reference>
<dbReference type="STRING" id="39966.A0A369JVF2"/>
<proteinExistence type="predicted"/>
<dbReference type="OrthoDB" id="529205at2759"/>
<sequence length="144" mass="15978">MSALVNSRSALRYMSASARRASTSRLLTTRRPMSTMHDNDPDLLEAEKRRNLSGQQHKTSTPLSDAPGWNETLASESEADVKADRTPPIPTEDLQAQTIEYVAGRYAPDERKEESQEVYETTVKKVHKKTTTVVDDGVPPSGYA</sequence>
<name>A0A369JVF2_HYPMA</name>
<organism evidence="2 3">
    <name type="scientific">Hypsizygus marmoreus</name>
    <name type="common">White beech mushroom</name>
    <name type="synonym">Agaricus marmoreus</name>
    <dbReference type="NCBI Taxonomy" id="39966"/>
    <lineage>
        <taxon>Eukaryota</taxon>
        <taxon>Fungi</taxon>
        <taxon>Dikarya</taxon>
        <taxon>Basidiomycota</taxon>
        <taxon>Agaricomycotina</taxon>
        <taxon>Agaricomycetes</taxon>
        <taxon>Agaricomycetidae</taxon>
        <taxon>Agaricales</taxon>
        <taxon>Tricholomatineae</taxon>
        <taxon>Lyophyllaceae</taxon>
        <taxon>Hypsizygus</taxon>
    </lineage>
</organism>
<accession>A0A369JVF2</accession>
<feature type="compositionally biased region" description="Polar residues" evidence="1">
    <location>
        <begin position="52"/>
        <end position="63"/>
    </location>
</feature>
<keyword evidence="3" id="KW-1185">Reference proteome</keyword>
<comment type="caution">
    <text evidence="2">The sequence shown here is derived from an EMBL/GenBank/DDBJ whole genome shotgun (WGS) entry which is preliminary data.</text>
</comment>
<evidence type="ECO:0000256" key="1">
    <source>
        <dbReference type="SAM" id="MobiDB-lite"/>
    </source>
</evidence>
<feature type="compositionally biased region" description="Low complexity" evidence="1">
    <location>
        <begin position="15"/>
        <end position="36"/>
    </location>
</feature>
<evidence type="ECO:0000313" key="3">
    <source>
        <dbReference type="Proteomes" id="UP000076154"/>
    </source>
</evidence>
<evidence type="ECO:0000313" key="2">
    <source>
        <dbReference type="EMBL" id="RDB26319.1"/>
    </source>
</evidence>
<gene>
    <name evidence="2" type="ORF">Hypma_006634</name>
</gene>
<dbReference type="AlphaFoldDB" id="A0A369JVF2"/>
<dbReference type="InParanoid" id="A0A369JVF2"/>
<feature type="compositionally biased region" description="Basic and acidic residues" evidence="1">
    <location>
        <begin position="37"/>
        <end position="50"/>
    </location>
</feature>
<dbReference type="EMBL" id="LUEZ02000040">
    <property type="protein sequence ID" value="RDB26319.1"/>
    <property type="molecule type" value="Genomic_DNA"/>
</dbReference>
<protein>
    <submittedName>
        <fullName evidence="2">Uncharacterized protein</fullName>
    </submittedName>
</protein>
<dbReference type="Proteomes" id="UP000076154">
    <property type="component" value="Unassembled WGS sequence"/>
</dbReference>